<gene>
    <name evidence="4" type="ORF">AYY17_18435</name>
</gene>
<evidence type="ECO:0000256" key="1">
    <source>
        <dbReference type="SAM" id="SignalP"/>
    </source>
</evidence>
<dbReference type="InterPro" id="IPR036937">
    <property type="entry name" value="Adhesion_dom_fimbrial_sf"/>
</dbReference>
<reference evidence="4 5" key="1">
    <citation type="submission" date="2016-06" db="EMBL/GenBank/DDBJ databases">
        <authorList>
            <person name="Kjaerup R.B."/>
            <person name="Dalgaard T.S."/>
            <person name="Juul-Madsen H.R."/>
        </authorList>
    </citation>
    <scope>NUCLEOTIDE SEQUENCE [LARGE SCALE GENOMIC DNA]</scope>
    <source>
        <strain evidence="4 5">GCSL-Mp3</strain>
    </source>
</reference>
<dbReference type="EMBL" id="LZEX01000009">
    <property type="protein sequence ID" value="OBU09640.1"/>
    <property type="molecule type" value="Genomic_DNA"/>
</dbReference>
<proteinExistence type="predicted"/>
<feature type="domain" description="Fimbrial adhesin MrpH C-terminal" evidence="3">
    <location>
        <begin position="177"/>
        <end position="286"/>
    </location>
</feature>
<name>A0A1B8HKD1_9GAMM</name>
<evidence type="ECO:0000259" key="2">
    <source>
        <dbReference type="Pfam" id="PF24222"/>
    </source>
</evidence>
<dbReference type="Pfam" id="PF24223">
    <property type="entry name" value="MrpH_C"/>
    <property type="match status" value="1"/>
</dbReference>
<keyword evidence="1" id="KW-0732">Signal</keyword>
<sequence>MKNIIRYLSVLSVLFLFTLSSAQAEIYSYITRSEGKPTNIDYFYTIAAWSPPARGTPNPCLQAGLSKTCYANINHRHTNANKGGITSRNDSNFNSRCQGNLAILPDARDVYDYIYNNCFGGLPYSSNTNHVGDTIRNECVTLFLTSKSKEGGGYMFPGAICGVSPPPGGICSFDVGNPNIFLDHGRIQDDMINGNVASQYLTIKCSKDAVVRVYSVSDSDSRLKLKQNLYSRLTLNNYPLNASHGGVPMYVRGDYPTEAELKSTLETTGTVAPGAFSGMISIIMTID</sequence>
<evidence type="ECO:0000313" key="4">
    <source>
        <dbReference type="EMBL" id="OBU09640.1"/>
    </source>
</evidence>
<dbReference type="Gene3D" id="2.60.40.1090">
    <property type="entry name" value="Fimbrial-type adhesion domain"/>
    <property type="match status" value="1"/>
</dbReference>
<evidence type="ECO:0000313" key="5">
    <source>
        <dbReference type="Proteomes" id="UP000092247"/>
    </source>
</evidence>
<comment type="caution">
    <text evidence="4">The sequence shown here is derived from an EMBL/GenBank/DDBJ whole genome shotgun (WGS) entry which is preliminary data.</text>
</comment>
<dbReference type="Pfam" id="PF24222">
    <property type="entry name" value="MrpH_N"/>
    <property type="match status" value="1"/>
</dbReference>
<evidence type="ECO:0000259" key="3">
    <source>
        <dbReference type="Pfam" id="PF24223"/>
    </source>
</evidence>
<dbReference type="GO" id="GO:0007155">
    <property type="term" value="P:cell adhesion"/>
    <property type="evidence" value="ECO:0007669"/>
    <property type="project" value="InterPro"/>
</dbReference>
<dbReference type="GO" id="GO:0009289">
    <property type="term" value="C:pilus"/>
    <property type="evidence" value="ECO:0007669"/>
    <property type="project" value="InterPro"/>
</dbReference>
<dbReference type="InterPro" id="IPR057010">
    <property type="entry name" value="MrpH_C"/>
</dbReference>
<dbReference type="RefSeq" id="WP_067422708.1">
    <property type="nucleotide sequence ID" value="NZ_LZEX01000009.1"/>
</dbReference>
<dbReference type="InterPro" id="IPR057009">
    <property type="entry name" value="MrpH_N"/>
</dbReference>
<feature type="chain" id="PRO_5008609751" evidence="1">
    <location>
        <begin position="25"/>
        <end position="287"/>
    </location>
</feature>
<feature type="domain" description="Fimbrial adhesin MrpH N-terminal" evidence="2">
    <location>
        <begin position="24"/>
        <end position="169"/>
    </location>
</feature>
<dbReference type="Proteomes" id="UP000092247">
    <property type="component" value="Unassembled WGS sequence"/>
</dbReference>
<feature type="signal peptide" evidence="1">
    <location>
        <begin position="1"/>
        <end position="24"/>
    </location>
</feature>
<organism evidence="4 5">
    <name type="scientific">Morganella psychrotolerans</name>
    <dbReference type="NCBI Taxonomy" id="368603"/>
    <lineage>
        <taxon>Bacteria</taxon>
        <taxon>Pseudomonadati</taxon>
        <taxon>Pseudomonadota</taxon>
        <taxon>Gammaproteobacteria</taxon>
        <taxon>Enterobacterales</taxon>
        <taxon>Morganellaceae</taxon>
        <taxon>Morganella</taxon>
    </lineage>
</organism>
<dbReference type="AlphaFoldDB" id="A0A1B8HKD1"/>
<protein>
    <submittedName>
        <fullName evidence="4">MrfJ</fullName>
    </submittedName>
</protein>
<accession>A0A1B8HKD1</accession>
<dbReference type="STRING" id="368603.AYY16_09110"/>
<dbReference type="CDD" id="cd22566">
    <property type="entry name" value="MrpH-like"/>
    <property type="match status" value="1"/>
</dbReference>